<gene>
    <name evidence="2" type="ORF">GC096_32740</name>
</gene>
<dbReference type="RefSeq" id="WP_171636443.1">
    <property type="nucleotide sequence ID" value="NZ_WHNY01000079.1"/>
</dbReference>
<proteinExistence type="predicted"/>
<accession>A0ABX1XK31</accession>
<sequence>MGRTPWYPLFSQKIAISQGVYEGGYAVNAVRYPSEEYMTSWYLTTDLYDGNVQSLMVVHYYHVAFNRPDLLKYLALPFGFRFYVSATEIEVWYDDNVANI</sequence>
<evidence type="ECO:0000313" key="2">
    <source>
        <dbReference type="EMBL" id="NOU68792.1"/>
    </source>
</evidence>
<dbReference type="EMBL" id="WHNY01000079">
    <property type="protein sequence ID" value="NOU68792.1"/>
    <property type="molecule type" value="Genomic_DNA"/>
</dbReference>
<feature type="domain" description="Imm33-like" evidence="1">
    <location>
        <begin position="7"/>
        <end position="94"/>
    </location>
</feature>
<evidence type="ECO:0000313" key="3">
    <source>
        <dbReference type="Proteomes" id="UP000653578"/>
    </source>
</evidence>
<evidence type="ECO:0000259" key="1">
    <source>
        <dbReference type="Pfam" id="PF24719"/>
    </source>
</evidence>
<dbReference type="InterPro" id="IPR056509">
    <property type="entry name" value="Imm33-like"/>
</dbReference>
<keyword evidence="3" id="KW-1185">Reference proteome</keyword>
<dbReference type="Pfam" id="PF24719">
    <property type="entry name" value="Imm33-like"/>
    <property type="match status" value="1"/>
</dbReference>
<organism evidence="2 3">
    <name type="scientific">Paenibacillus plantarum</name>
    <dbReference type="NCBI Taxonomy" id="2654975"/>
    <lineage>
        <taxon>Bacteria</taxon>
        <taxon>Bacillati</taxon>
        <taxon>Bacillota</taxon>
        <taxon>Bacilli</taxon>
        <taxon>Bacillales</taxon>
        <taxon>Paenibacillaceae</taxon>
        <taxon>Paenibacillus</taxon>
    </lineage>
</organism>
<dbReference type="Proteomes" id="UP000653578">
    <property type="component" value="Unassembled WGS sequence"/>
</dbReference>
<reference evidence="2 3" key="1">
    <citation type="submission" date="2019-10" db="EMBL/GenBank/DDBJ databases">
        <title>Description of Paenibacillus humi sp. nov.</title>
        <authorList>
            <person name="Carlier A."/>
            <person name="Qi S."/>
        </authorList>
    </citation>
    <scope>NUCLEOTIDE SEQUENCE [LARGE SCALE GENOMIC DNA]</scope>
    <source>
        <strain evidence="2 3">LMG 31461</strain>
    </source>
</reference>
<name>A0ABX1XK31_9BACL</name>
<protein>
    <recommendedName>
        <fullName evidence="1">Imm33-like domain-containing protein</fullName>
    </recommendedName>
</protein>
<comment type="caution">
    <text evidence="2">The sequence shown here is derived from an EMBL/GenBank/DDBJ whole genome shotgun (WGS) entry which is preliminary data.</text>
</comment>